<accession>A0A1S3CWX6</accession>
<feature type="region of interest" description="Disordered" evidence="1">
    <location>
        <begin position="134"/>
        <end position="225"/>
    </location>
</feature>
<organism evidence="3 4">
    <name type="scientific">Diaphorina citri</name>
    <name type="common">Asian citrus psyllid</name>
    <dbReference type="NCBI Taxonomy" id="121845"/>
    <lineage>
        <taxon>Eukaryota</taxon>
        <taxon>Metazoa</taxon>
        <taxon>Ecdysozoa</taxon>
        <taxon>Arthropoda</taxon>
        <taxon>Hexapoda</taxon>
        <taxon>Insecta</taxon>
        <taxon>Pterygota</taxon>
        <taxon>Neoptera</taxon>
        <taxon>Paraneoptera</taxon>
        <taxon>Hemiptera</taxon>
        <taxon>Sternorrhyncha</taxon>
        <taxon>Psylloidea</taxon>
        <taxon>Psyllidae</taxon>
        <taxon>Diaphorininae</taxon>
        <taxon>Diaphorina</taxon>
    </lineage>
</organism>
<feature type="compositionally biased region" description="Polar residues" evidence="1">
    <location>
        <begin position="186"/>
        <end position="195"/>
    </location>
</feature>
<dbReference type="AlphaFoldDB" id="A0A1S3CWX6"/>
<evidence type="ECO:0000313" key="5">
    <source>
        <dbReference type="RefSeq" id="XP_008469489.1"/>
    </source>
</evidence>
<dbReference type="RefSeq" id="XP_008469482.1">
    <property type="nucleotide sequence ID" value="XM_008471260.2"/>
</dbReference>
<sequence length="371" mass="42100">MPSNVMDEDRSRRKYITEEPTTEYDYAEDGGFERIKLEPNTDYSDYEDYPGSTTSTTISPLDAGYEGTQSTETNQFVDGGQDGQSRMLKKTKFTKQSDSGERRKDVQGRTLLGSGDAVVDLEKHIEQRVFRFESFSSSERSGRRSGKIGYPTGSRSGKIGNRTRRSSNRRGKARRIRRENHREGNEPNQTEGSPSVPSPAESNMPVGSPFRHQRVTEDSNQSTGKNLNQSKIELLFWRELFKISNQSGVDNLNFHNQSADLPLWRELFAKISKSGREGPEFLLPNVLESGDEGPKFHGRVLKTVNHQKEIYVMCGEHRKRSLVRSDMAVSKILAFLYGMAFLWALATLAMYFGLYILEHGIEKCCVDECMM</sequence>
<dbReference type="PaxDb" id="121845-A0A1S3CWX6"/>
<keyword evidence="2" id="KW-0472">Membrane</keyword>
<feature type="compositionally biased region" description="Basic and acidic residues" evidence="1">
    <location>
        <begin position="7"/>
        <end position="17"/>
    </location>
</feature>
<evidence type="ECO:0000256" key="1">
    <source>
        <dbReference type="SAM" id="MobiDB-lite"/>
    </source>
</evidence>
<feature type="transmembrane region" description="Helical" evidence="2">
    <location>
        <begin position="334"/>
        <end position="357"/>
    </location>
</feature>
<reference evidence="4 5" key="1">
    <citation type="submission" date="2025-04" db="UniProtKB">
        <authorList>
            <consortium name="RefSeq"/>
        </authorList>
    </citation>
    <scope>IDENTIFICATION</scope>
</reference>
<evidence type="ECO:0000313" key="4">
    <source>
        <dbReference type="RefSeq" id="XP_008469482.1"/>
    </source>
</evidence>
<feature type="region of interest" description="Disordered" evidence="1">
    <location>
        <begin position="1"/>
        <end position="20"/>
    </location>
</feature>
<proteinExistence type="predicted"/>
<name>A0A1S3CWX6_DIACI</name>
<dbReference type="RefSeq" id="XP_008469489.1">
    <property type="nucleotide sequence ID" value="XM_008471267.2"/>
</dbReference>
<keyword evidence="3" id="KW-1185">Reference proteome</keyword>
<evidence type="ECO:0000313" key="3">
    <source>
        <dbReference type="Proteomes" id="UP000079169"/>
    </source>
</evidence>
<keyword evidence="2" id="KW-1133">Transmembrane helix</keyword>
<dbReference type="KEGG" id="dci:103506843"/>
<feature type="compositionally biased region" description="Basic and acidic residues" evidence="1">
    <location>
        <begin position="98"/>
        <end position="107"/>
    </location>
</feature>
<dbReference type="Proteomes" id="UP000079169">
    <property type="component" value="Unplaced"/>
</dbReference>
<feature type="compositionally biased region" description="Basic residues" evidence="1">
    <location>
        <begin position="161"/>
        <end position="179"/>
    </location>
</feature>
<dbReference type="GeneID" id="103506843"/>
<feature type="compositionally biased region" description="Polar residues" evidence="1">
    <location>
        <begin position="67"/>
        <end position="76"/>
    </location>
</feature>
<evidence type="ECO:0000256" key="2">
    <source>
        <dbReference type="SAM" id="Phobius"/>
    </source>
</evidence>
<protein>
    <submittedName>
        <fullName evidence="4 5">Uncharacterized protein LOC103506843</fullName>
    </submittedName>
</protein>
<keyword evidence="2" id="KW-0812">Transmembrane</keyword>
<gene>
    <name evidence="4 5" type="primary">LOC103506843</name>
</gene>
<feature type="region of interest" description="Disordered" evidence="1">
    <location>
        <begin position="39"/>
        <end position="109"/>
    </location>
</feature>